<name>A6KRN4_RAT</name>
<dbReference type="EMBL" id="CH474096">
    <property type="protein sequence ID" value="EDL84042.1"/>
    <property type="molecule type" value="Genomic_DNA"/>
</dbReference>
<dbReference type="AlphaFoldDB" id="A6KRN4"/>
<dbReference type="Proteomes" id="UP000234681">
    <property type="component" value="Chromosome 8"/>
</dbReference>
<evidence type="ECO:0000313" key="1">
    <source>
        <dbReference type="EMBL" id="EDL84042.1"/>
    </source>
</evidence>
<protein>
    <submittedName>
        <fullName evidence="1">RCG58877</fullName>
    </submittedName>
</protein>
<sequence length="46" mass="5355">MLPEHTFSESLKDSTSFQRVVNSELWWSGYSHLTKCFMALVCTLED</sequence>
<accession>A6KRN4</accession>
<organism evidence="1 2">
    <name type="scientific">Rattus norvegicus</name>
    <name type="common">Rat</name>
    <dbReference type="NCBI Taxonomy" id="10116"/>
    <lineage>
        <taxon>Eukaryota</taxon>
        <taxon>Metazoa</taxon>
        <taxon>Chordata</taxon>
        <taxon>Craniata</taxon>
        <taxon>Vertebrata</taxon>
        <taxon>Euteleostomi</taxon>
        <taxon>Mammalia</taxon>
        <taxon>Eutheria</taxon>
        <taxon>Euarchontoglires</taxon>
        <taxon>Glires</taxon>
        <taxon>Rodentia</taxon>
        <taxon>Myomorpha</taxon>
        <taxon>Muroidea</taxon>
        <taxon>Muridae</taxon>
        <taxon>Murinae</taxon>
        <taxon>Rattus</taxon>
    </lineage>
</organism>
<reference evidence="1 2" key="1">
    <citation type="submission" date="2005-09" db="EMBL/GenBank/DDBJ databases">
        <authorList>
            <person name="Mural R.J."/>
            <person name="Li P.W."/>
            <person name="Adams M.D."/>
            <person name="Amanatides P.G."/>
            <person name="Baden-Tillson H."/>
            <person name="Barnstead M."/>
            <person name="Chin S.H."/>
            <person name="Dew I."/>
            <person name="Evans C.A."/>
            <person name="Ferriera S."/>
            <person name="Flanigan M."/>
            <person name="Fosler C."/>
            <person name="Glodek A."/>
            <person name="Gu Z."/>
            <person name="Holt R.A."/>
            <person name="Jennings D."/>
            <person name="Kraft C.L."/>
            <person name="Lu F."/>
            <person name="Nguyen T."/>
            <person name="Nusskern D.R."/>
            <person name="Pfannkoch C.M."/>
            <person name="Sitter C."/>
            <person name="Sutton G.G."/>
            <person name="Venter J.C."/>
            <person name="Wang Z."/>
            <person name="Woodage T."/>
            <person name="Zheng X.H."/>
            <person name="Zhong F."/>
        </authorList>
    </citation>
    <scope>NUCLEOTIDE SEQUENCE [LARGE SCALE GENOMIC DNA]</scope>
    <source>
        <strain>BN</strain>
        <strain evidence="2">Sprague-Dawley</strain>
    </source>
</reference>
<proteinExistence type="predicted"/>
<evidence type="ECO:0000313" key="2">
    <source>
        <dbReference type="Proteomes" id="UP000234681"/>
    </source>
</evidence>
<gene>
    <name evidence="1" type="ORF">rCG_58877</name>
</gene>